<evidence type="ECO:0000259" key="2">
    <source>
        <dbReference type="Pfam" id="PF07727"/>
    </source>
</evidence>
<evidence type="ECO:0000313" key="4">
    <source>
        <dbReference type="EMBL" id="KAG6462003.1"/>
    </source>
</evidence>
<reference evidence="4" key="1">
    <citation type="journal article" date="2016" name="Insect Biochem. Mol. Biol.">
        <title>Multifaceted biological insights from a draft genome sequence of the tobacco hornworm moth, Manduca sexta.</title>
        <authorList>
            <person name="Kanost M.R."/>
            <person name="Arrese E.L."/>
            <person name="Cao X."/>
            <person name="Chen Y.R."/>
            <person name="Chellapilla S."/>
            <person name="Goldsmith M.R."/>
            <person name="Grosse-Wilde E."/>
            <person name="Heckel D.G."/>
            <person name="Herndon N."/>
            <person name="Jiang H."/>
            <person name="Papanicolaou A."/>
            <person name="Qu J."/>
            <person name="Soulages J.L."/>
            <person name="Vogel H."/>
            <person name="Walters J."/>
            <person name="Waterhouse R.M."/>
            <person name="Ahn S.J."/>
            <person name="Almeida F.C."/>
            <person name="An C."/>
            <person name="Aqrawi P."/>
            <person name="Bretschneider A."/>
            <person name="Bryant W.B."/>
            <person name="Bucks S."/>
            <person name="Chao H."/>
            <person name="Chevignon G."/>
            <person name="Christen J.M."/>
            <person name="Clarke D.F."/>
            <person name="Dittmer N.T."/>
            <person name="Ferguson L.C.F."/>
            <person name="Garavelou S."/>
            <person name="Gordon K.H.J."/>
            <person name="Gunaratna R.T."/>
            <person name="Han Y."/>
            <person name="Hauser F."/>
            <person name="He Y."/>
            <person name="Heidel-Fischer H."/>
            <person name="Hirsh A."/>
            <person name="Hu Y."/>
            <person name="Jiang H."/>
            <person name="Kalra D."/>
            <person name="Klinner C."/>
            <person name="Konig C."/>
            <person name="Kovar C."/>
            <person name="Kroll A.R."/>
            <person name="Kuwar S.S."/>
            <person name="Lee S.L."/>
            <person name="Lehman R."/>
            <person name="Li K."/>
            <person name="Li Z."/>
            <person name="Liang H."/>
            <person name="Lovelace S."/>
            <person name="Lu Z."/>
            <person name="Mansfield J.H."/>
            <person name="McCulloch K.J."/>
            <person name="Mathew T."/>
            <person name="Morton B."/>
            <person name="Muzny D.M."/>
            <person name="Neunemann D."/>
            <person name="Ongeri F."/>
            <person name="Pauchet Y."/>
            <person name="Pu L.L."/>
            <person name="Pyrousis I."/>
            <person name="Rao X.J."/>
            <person name="Redding A."/>
            <person name="Roesel C."/>
            <person name="Sanchez-Gracia A."/>
            <person name="Schaack S."/>
            <person name="Shukla A."/>
            <person name="Tetreau G."/>
            <person name="Wang Y."/>
            <person name="Xiong G.H."/>
            <person name="Traut W."/>
            <person name="Walsh T.K."/>
            <person name="Worley K.C."/>
            <person name="Wu D."/>
            <person name="Wu W."/>
            <person name="Wu Y.Q."/>
            <person name="Zhang X."/>
            <person name="Zou Z."/>
            <person name="Zucker H."/>
            <person name="Briscoe A.D."/>
            <person name="Burmester T."/>
            <person name="Clem R.J."/>
            <person name="Feyereisen R."/>
            <person name="Grimmelikhuijzen C.J.P."/>
            <person name="Hamodrakas S.J."/>
            <person name="Hansson B.S."/>
            <person name="Huguet E."/>
            <person name="Jermiin L.S."/>
            <person name="Lan Q."/>
            <person name="Lehman H.K."/>
            <person name="Lorenzen M."/>
            <person name="Merzendorfer H."/>
            <person name="Michalopoulos I."/>
            <person name="Morton D.B."/>
            <person name="Muthukrishnan S."/>
            <person name="Oakeshott J.G."/>
            <person name="Palmer W."/>
            <person name="Park Y."/>
            <person name="Passarelli A.L."/>
            <person name="Rozas J."/>
            <person name="Schwartz L.M."/>
            <person name="Smith W."/>
            <person name="Southgate A."/>
            <person name="Vilcinskas A."/>
            <person name="Vogt R."/>
            <person name="Wang P."/>
            <person name="Werren J."/>
            <person name="Yu X.Q."/>
            <person name="Zhou J.J."/>
            <person name="Brown S.J."/>
            <person name="Scherer S.E."/>
            <person name="Richards S."/>
            <person name="Blissard G.W."/>
        </authorList>
    </citation>
    <scope>NUCLEOTIDE SEQUENCE</scope>
</reference>
<gene>
    <name evidence="4" type="ORF">O3G_MSEX012991</name>
</gene>
<dbReference type="InterPro" id="IPR013103">
    <property type="entry name" value="RVT_2"/>
</dbReference>
<feature type="region of interest" description="Disordered" evidence="1">
    <location>
        <begin position="71"/>
        <end position="126"/>
    </location>
</feature>
<dbReference type="Pfam" id="PF07727">
    <property type="entry name" value="RVT_2"/>
    <property type="match status" value="1"/>
</dbReference>
<dbReference type="EMBL" id="JH668799">
    <property type="protein sequence ID" value="KAG6462003.1"/>
    <property type="molecule type" value="Genomic_DNA"/>
</dbReference>
<reference evidence="4" key="2">
    <citation type="submission" date="2020-12" db="EMBL/GenBank/DDBJ databases">
        <authorList>
            <person name="Kanost M."/>
        </authorList>
    </citation>
    <scope>NUCLEOTIDE SEQUENCE</scope>
</reference>
<comment type="caution">
    <text evidence="4">The sequence shown here is derived from an EMBL/GenBank/DDBJ whole genome shotgun (WGS) entry which is preliminary data.</text>
</comment>
<organism evidence="4 5">
    <name type="scientific">Manduca sexta</name>
    <name type="common">Tobacco hawkmoth</name>
    <name type="synonym">Tobacco hornworm</name>
    <dbReference type="NCBI Taxonomy" id="7130"/>
    <lineage>
        <taxon>Eukaryota</taxon>
        <taxon>Metazoa</taxon>
        <taxon>Ecdysozoa</taxon>
        <taxon>Arthropoda</taxon>
        <taxon>Hexapoda</taxon>
        <taxon>Insecta</taxon>
        <taxon>Pterygota</taxon>
        <taxon>Neoptera</taxon>
        <taxon>Endopterygota</taxon>
        <taxon>Lepidoptera</taxon>
        <taxon>Glossata</taxon>
        <taxon>Ditrysia</taxon>
        <taxon>Bombycoidea</taxon>
        <taxon>Sphingidae</taxon>
        <taxon>Sphinginae</taxon>
        <taxon>Sphingini</taxon>
        <taxon>Manduca</taxon>
    </lineage>
</organism>
<evidence type="ECO:0000313" key="5">
    <source>
        <dbReference type="Proteomes" id="UP000791440"/>
    </source>
</evidence>
<accession>A0A922CYM8</accession>
<feature type="domain" description="Reverse transcriptase Ty1/copia-type" evidence="2">
    <location>
        <begin position="178"/>
        <end position="424"/>
    </location>
</feature>
<feature type="domain" description="Retroviral polymerase SH3-like" evidence="3">
    <location>
        <begin position="2"/>
        <end position="54"/>
    </location>
</feature>
<proteinExistence type="predicted"/>
<dbReference type="InterPro" id="IPR057670">
    <property type="entry name" value="SH3_retrovirus"/>
</dbReference>
<dbReference type="AlphaFoldDB" id="A0A922CYM8"/>
<dbReference type="PANTHER" id="PTHR11439">
    <property type="entry name" value="GAG-POL-RELATED RETROTRANSPOSON"/>
    <property type="match status" value="1"/>
</dbReference>
<name>A0A922CYM8_MANSE</name>
<dbReference type="PANTHER" id="PTHR11439:SF483">
    <property type="entry name" value="PEPTIDE SYNTHASE GLIP-LIKE, PUTATIVE (AFU_ORTHOLOGUE AFUA_3G12920)-RELATED"/>
    <property type="match status" value="1"/>
</dbReference>
<protein>
    <recommendedName>
        <fullName evidence="6">Retrovirus-related Pol polyprotein from transposon TNT 1-94</fullName>
    </recommendedName>
</protein>
<keyword evidence="5" id="KW-1185">Reference proteome</keyword>
<sequence length="537" mass="61949">MAHVAKERRHKWDRKSEKHILVGYPDDIKGYRIFNPRTKRVIISRNVIVMEEEKNLDVSLPIIENIENSSSVREISDKDTSSSEDVIGGDTVCKPSDYPDDPYVPSEHEDGYDLPEKRVRPIRTKRKPERYRMTNMCISEEAFDDANGLSLEEALQGAEKENWLLAVKEELQSFEDSNAWELVDKPKKGETVVKCKWVLRKKLDNDNNIRYRARLVAKGYMQKQNVDYVETFSPVVRHSTLRLLFALSVKLGLEVMHLDVTTAFLNGDLEETIYMEAPECLLESKDNCNKTVVKLNRAIYGLKQSSRAWYRKVDDYLVSLGYKRSKLEPCLYTKNNDHKKTIVTLYVDDFFVFTNDISECNNLKKVLASKFKIKDLGQVKNCLGMTVNIDKVKGTVTLSQENYINQLLNKFNMADCKVADTPLETKLNINFNNNCEKRIPYQQLIGGLMYLAVLTRRDIAYSVSFLSQFNNCYNLETWAYAKRILKYLKKTKHFGLKYTKCGKSNLEGFVDADWGNNVIDRRSYTGLCFMLAGSVVS</sequence>
<evidence type="ECO:0000259" key="3">
    <source>
        <dbReference type="Pfam" id="PF25597"/>
    </source>
</evidence>
<evidence type="ECO:0000256" key="1">
    <source>
        <dbReference type="SAM" id="MobiDB-lite"/>
    </source>
</evidence>
<dbReference type="Proteomes" id="UP000791440">
    <property type="component" value="Unassembled WGS sequence"/>
</dbReference>
<feature type="compositionally biased region" description="Basic and acidic residues" evidence="1">
    <location>
        <begin position="106"/>
        <end position="119"/>
    </location>
</feature>
<evidence type="ECO:0008006" key="6">
    <source>
        <dbReference type="Google" id="ProtNLM"/>
    </source>
</evidence>
<dbReference type="Pfam" id="PF25597">
    <property type="entry name" value="SH3_retrovirus"/>
    <property type="match status" value="1"/>
</dbReference>